<evidence type="ECO:0000256" key="1">
    <source>
        <dbReference type="ARBA" id="ARBA00022679"/>
    </source>
</evidence>
<reference evidence="6" key="1">
    <citation type="submission" date="2021-01" db="EMBL/GenBank/DDBJ databases">
        <authorList>
            <person name="Corre E."/>
            <person name="Pelletier E."/>
            <person name="Niang G."/>
            <person name="Scheremetjew M."/>
            <person name="Finn R."/>
            <person name="Kale V."/>
            <person name="Holt S."/>
            <person name="Cochrane G."/>
            <person name="Meng A."/>
            <person name="Brown T."/>
            <person name="Cohen L."/>
        </authorList>
    </citation>
    <scope>NUCLEOTIDE SEQUENCE</scope>
    <source>
        <strain evidence="6">CCMP3107</strain>
    </source>
</reference>
<organism evidence="6">
    <name type="scientific">Heterosigma akashiwo</name>
    <name type="common">Chromophytic alga</name>
    <name type="synonym">Heterosigma carterae</name>
    <dbReference type="NCBI Taxonomy" id="2829"/>
    <lineage>
        <taxon>Eukaryota</taxon>
        <taxon>Sar</taxon>
        <taxon>Stramenopiles</taxon>
        <taxon>Ochrophyta</taxon>
        <taxon>Raphidophyceae</taxon>
        <taxon>Chattonellales</taxon>
        <taxon>Chattonellaceae</taxon>
        <taxon>Heterosigma</taxon>
    </lineage>
</organism>
<dbReference type="PANTHER" id="PTHR43654:SF1">
    <property type="entry name" value="ISOPENTENYL PHOSPHATE KINASE"/>
    <property type="match status" value="1"/>
</dbReference>
<feature type="domain" description="Aspartate/glutamate/uridylate kinase" evidence="5">
    <location>
        <begin position="4"/>
        <end position="139"/>
    </location>
</feature>
<keyword evidence="2" id="KW-0547">Nucleotide-binding</keyword>
<sequence>MCRDGHIVEGPIDTVVAALERGLVPVVHGDMALDATRGGVVCSTEEVFGHLLERLPGATAGRRRPGRMVLAGEVDGIFTADPQVTPGAEPIPEITKASYEGFKAGFGGAHGVDVTGGMAKKVQQALQYSEDYSIDVIVCGGLVENNVTSALLKPSAKCPGTLVRADPSSVQNEENSSAGGCTIC</sequence>
<name>A0A6S9G2N3_HETAK</name>
<evidence type="ECO:0000256" key="4">
    <source>
        <dbReference type="ARBA" id="ARBA00022840"/>
    </source>
</evidence>
<evidence type="ECO:0000256" key="3">
    <source>
        <dbReference type="ARBA" id="ARBA00022777"/>
    </source>
</evidence>
<dbReference type="SUPFAM" id="SSF53633">
    <property type="entry name" value="Carbamate kinase-like"/>
    <property type="match status" value="1"/>
</dbReference>
<accession>A0A6S9G2N3</accession>
<protein>
    <recommendedName>
        <fullName evidence="5">Aspartate/glutamate/uridylate kinase domain-containing protein</fullName>
    </recommendedName>
</protein>
<evidence type="ECO:0000259" key="5">
    <source>
        <dbReference type="Pfam" id="PF00696"/>
    </source>
</evidence>
<evidence type="ECO:0000313" key="6">
    <source>
        <dbReference type="EMBL" id="CAE0628643.1"/>
    </source>
</evidence>
<dbReference type="GO" id="GO:0005829">
    <property type="term" value="C:cytosol"/>
    <property type="evidence" value="ECO:0007669"/>
    <property type="project" value="TreeGrafter"/>
</dbReference>
<dbReference type="Gene3D" id="3.40.1160.10">
    <property type="entry name" value="Acetylglutamate kinase-like"/>
    <property type="match status" value="1"/>
</dbReference>
<dbReference type="GO" id="GO:0004349">
    <property type="term" value="F:glutamate 5-kinase activity"/>
    <property type="evidence" value="ECO:0007669"/>
    <property type="project" value="TreeGrafter"/>
</dbReference>
<keyword evidence="1" id="KW-0808">Transferase</keyword>
<keyword evidence="3" id="KW-0418">Kinase</keyword>
<gene>
    <name evidence="6" type="ORF">HAKA00212_LOCUS7325</name>
</gene>
<dbReference type="PANTHER" id="PTHR43654">
    <property type="entry name" value="GLUTAMATE 5-KINASE"/>
    <property type="match status" value="1"/>
</dbReference>
<proteinExistence type="predicted"/>
<evidence type="ECO:0000256" key="2">
    <source>
        <dbReference type="ARBA" id="ARBA00022741"/>
    </source>
</evidence>
<dbReference type="EMBL" id="HBIU01015711">
    <property type="protein sequence ID" value="CAE0628643.1"/>
    <property type="molecule type" value="Transcribed_RNA"/>
</dbReference>
<dbReference type="GO" id="GO:0005524">
    <property type="term" value="F:ATP binding"/>
    <property type="evidence" value="ECO:0007669"/>
    <property type="project" value="UniProtKB-KW"/>
</dbReference>
<dbReference type="InterPro" id="IPR036393">
    <property type="entry name" value="AceGlu_kinase-like_sf"/>
</dbReference>
<dbReference type="InterPro" id="IPR001048">
    <property type="entry name" value="Asp/Glu/Uridylate_kinase"/>
</dbReference>
<dbReference type="Pfam" id="PF00696">
    <property type="entry name" value="AA_kinase"/>
    <property type="match status" value="1"/>
</dbReference>
<keyword evidence="4" id="KW-0067">ATP-binding</keyword>
<dbReference type="AlphaFoldDB" id="A0A6S9G2N3"/>